<name>T1KIC7_TETUR</name>
<accession>T1KIC7</accession>
<evidence type="ECO:0000256" key="1">
    <source>
        <dbReference type="SAM" id="MobiDB-lite"/>
    </source>
</evidence>
<feature type="compositionally biased region" description="Basic and acidic residues" evidence="1">
    <location>
        <begin position="15"/>
        <end position="27"/>
    </location>
</feature>
<evidence type="ECO:0000313" key="2">
    <source>
        <dbReference type="EnsemblMetazoa" id="tetur12g00890.1"/>
    </source>
</evidence>
<dbReference type="EnsemblMetazoa" id="tetur12g00890.1">
    <property type="protein sequence ID" value="tetur12g00890.1"/>
    <property type="gene ID" value="tetur12g00890"/>
</dbReference>
<feature type="compositionally biased region" description="Basic and acidic residues" evidence="1">
    <location>
        <begin position="38"/>
        <end position="50"/>
    </location>
</feature>
<keyword evidence="3" id="KW-1185">Reference proteome</keyword>
<dbReference type="AlphaFoldDB" id="T1KIC7"/>
<organism evidence="2 3">
    <name type="scientific">Tetranychus urticae</name>
    <name type="common">Two-spotted spider mite</name>
    <dbReference type="NCBI Taxonomy" id="32264"/>
    <lineage>
        <taxon>Eukaryota</taxon>
        <taxon>Metazoa</taxon>
        <taxon>Ecdysozoa</taxon>
        <taxon>Arthropoda</taxon>
        <taxon>Chelicerata</taxon>
        <taxon>Arachnida</taxon>
        <taxon>Acari</taxon>
        <taxon>Acariformes</taxon>
        <taxon>Trombidiformes</taxon>
        <taxon>Prostigmata</taxon>
        <taxon>Eleutherengona</taxon>
        <taxon>Raphignathae</taxon>
        <taxon>Tetranychoidea</taxon>
        <taxon>Tetranychidae</taxon>
        <taxon>Tetranychus</taxon>
    </lineage>
</organism>
<sequence>MQQHQLPRRSNQQLRPDKSAGKDKDGDTIIMSDSGDIIWKEEGKGGKKGGDTIVMKGRRKREILLPVIRANQDDQ</sequence>
<evidence type="ECO:0000313" key="3">
    <source>
        <dbReference type="Proteomes" id="UP000015104"/>
    </source>
</evidence>
<dbReference type="EMBL" id="CAEY01000112">
    <property type="status" value="NOT_ANNOTATED_CDS"/>
    <property type="molecule type" value="Genomic_DNA"/>
</dbReference>
<feature type="region of interest" description="Disordered" evidence="1">
    <location>
        <begin position="1"/>
        <end position="52"/>
    </location>
</feature>
<feature type="compositionally biased region" description="Polar residues" evidence="1">
    <location>
        <begin position="1"/>
        <end position="14"/>
    </location>
</feature>
<reference evidence="3" key="1">
    <citation type="submission" date="2011-08" db="EMBL/GenBank/DDBJ databases">
        <authorList>
            <person name="Rombauts S."/>
        </authorList>
    </citation>
    <scope>NUCLEOTIDE SEQUENCE</scope>
    <source>
        <strain evidence="3">London</strain>
    </source>
</reference>
<dbReference type="HOGENOM" id="CLU_2674272_0_0_1"/>
<dbReference type="Proteomes" id="UP000015104">
    <property type="component" value="Unassembled WGS sequence"/>
</dbReference>
<protein>
    <submittedName>
        <fullName evidence="2">Uncharacterized protein</fullName>
    </submittedName>
</protein>
<proteinExistence type="predicted"/>
<reference evidence="2" key="2">
    <citation type="submission" date="2015-06" db="UniProtKB">
        <authorList>
            <consortium name="EnsemblMetazoa"/>
        </authorList>
    </citation>
    <scope>IDENTIFICATION</scope>
</reference>